<dbReference type="Gene3D" id="3.40.50.1820">
    <property type="entry name" value="alpha/beta hydrolase"/>
    <property type="match status" value="1"/>
</dbReference>
<proteinExistence type="predicted"/>
<dbReference type="InterPro" id="IPR000073">
    <property type="entry name" value="AB_hydrolase_1"/>
</dbReference>
<dbReference type="OrthoDB" id="9773549at2"/>
<gene>
    <name evidence="2" type="ORF">EV383_3648</name>
</gene>
<evidence type="ECO:0000313" key="3">
    <source>
        <dbReference type="Proteomes" id="UP000291591"/>
    </source>
</evidence>
<comment type="caution">
    <text evidence="2">The sequence shown here is derived from an EMBL/GenBank/DDBJ whole genome shotgun (WGS) entry which is preliminary data.</text>
</comment>
<dbReference type="Pfam" id="PF12697">
    <property type="entry name" value="Abhydrolase_6"/>
    <property type="match status" value="1"/>
</dbReference>
<dbReference type="PANTHER" id="PTHR37017:SF11">
    <property type="entry name" value="ESTERASE_LIPASE_THIOESTERASE DOMAIN-CONTAINING PROTEIN"/>
    <property type="match status" value="1"/>
</dbReference>
<protein>
    <submittedName>
        <fullName evidence="2">Pimeloyl-ACP methyl ester carboxylesterase</fullName>
    </submittedName>
</protein>
<evidence type="ECO:0000313" key="2">
    <source>
        <dbReference type="EMBL" id="RZT86750.1"/>
    </source>
</evidence>
<reference evidence="2 3" key="1">
    <citation type="submission" date="2019-02" db="EMBL/GenBank/DDBJ databases">
        <title>Sequencing the genomes of 1000 actinobacteria strains.</title>
        <authorList>
            <person name="Klenk H.-P."/>
        </authorList>
    </citation>
    <scope>NUCLEOTIDE SEQUENCE [LARGE SCALE GENOMIC DNA]</scope>
    <source>
        <strain evidence="2 3">DSM 45779</strain>
    </source>
</reference>
<dbReference type="InterPro" id="IPR029058">
    <property type="entry name" value="AB_hydrolase_fold"/>
</dbReference>
<accession>A0A4V2FR07</accession>
<dbReference type="EMBL" id="SHKL01000001">
    <property type="protein sequence ID" value="RZT86750.1"/>
    <property type="molecule type" value="Genomic_DNA"/>
</dbReference>
<dbReference type="Proteomes" id="UP000291591">
    <property type="component" value="Unassembled WGS sequence"/>
</dbReference>
<dbReference type="RefSeq" id="WP_130290997.1">
    <property type="nucleotide sequence ID" value="NZ_SHKL01000001.1"/>
</dbReference>
<organism evidence="2 3">
    <name type="scientific">Pseudonocardia sediminis</name>
    <dbReference type="NCBI Taxonomy" id="1397368"/>
    <lineage>
        <taxon>Bacteria</taxon>
        <taxon>Bacillati</taxon>
        <taxon>Actinomycetota</taxon>
        <taxon>Actinomycetes</taxon>
        <taxon>Pseudonocardiales</taxon>
        <taxon>Pseudonocardiaceae</taxon>
        <taxon>Pseudonocardia</taxon>
    </lineage>
</organism>
<dbReference type="AlphaFoldDB" id="A0A4V2FR07"/>
<dbReference type="GO" id="GO:0003824">
    <property type="term" value="F:catalytic activity"/>
    <property type="evidence" value="ECO:0007669"/>
    <property type="project" value="UniProtKB-ARBA"/>
</dbReference>
<dbReference type="SUPFAM" id="SSF53474">
    <property type="entry name" value="alpha/beta-Hydrolases"/>
    <property type="match status" value="1"/>
</dbReference>
<dbReference type="InterPro" id="IPR052897">
    <property type="entry name" value="Sec-Metab_Biosynth_Hydrolase"/>
</dbReference>
<name>A0A4V2FR07_PSEST</name>
<keyword evidence="3" id="KW-1185">Reference proteome</keyword>
<feature type="domain" description="AB hydrolase-1" evidence="1">
    <location>
        <begin position="4"/>
        <end position="230"/>
    </location>
</feature>
<dbReference type="PANTHER" id="PTHR37017">
    <property type="entry name" value="AB HYDROLASE-1 DOMAIN-CONTAINING PROTEIN-RELATED"/>
    <property type="match status" value="1"/>
</dbReference>
<evidence type="ECO:0000259" key="1">
    <source>
        <dbReference type="Pfam" id="PF12697"/>
    </source>
</evidence>
<sequence>MTEFVLVHGAAHGGWCWPRVAGPLRAAGHRVLTPTLTGLGSRAHHLTPEVGLGTMIDDVVAEIETEECRDAVLVGHSFGATVACGVAERVTDRLSALVLLDGVLADPGASVLDGLGPEIAAARLAAAGAVDGTPTMPPLHLDGFGFTDPADRAWVERRVTPHPVRSYTEPLPTTGPWGAGLPCTYIACTAPAYPPVAASAARAARQPGWTIRELATGHDAMVTAPDAVVDLLLEAAGQ</sequence>